<keyword evidence="8" id="KW-0238">DNA-binding</keyword>
<dbReference type="GO" id="GO:0003677">
    <property type="term" value="F:DNA binding"/>
    <property type="evidence" value="ECO:0007669"/>
    <property type="project" value="UniProtKB-KW"/>
</dbReference>
<evidence type="ECO:0000256" key="9">
    <source>
        <dbReference type="ARBA" id="ARBA00023163"/>
    </source>
</evidence>
<dbReference type="InterPro" id="IPR013087">
    <property type="entry name" value="Znf_C2H2_type"/>
</dbReference>
<feature type="domain" description="C2H2-type" evidence="12">
    <location>
        <begin position="301"/>
        <end position="324"/>
    </location>
</feature>
<dbReference type="Pfam" id="PF13912">
    <property type="entry name" value="zf-C2H2_6"/>
    <property type="match status" value="1"/>
</dbReference>
<keyword evidence="3" id="KW-0479">Metal-binding</keyword>
<feature type="domain" description="C2H2-type" evidence="12">
    <location>
        <begin position="146"/>
        <end position="174"/>
    </location>
</feature>
<sequence length="324" mass="36980">KHDPIMEAAEVGLCSSKTPPCTPGPAGSQLSETCKASGGASVEHLTPVNLQDNVKKEKTEDEDDLCEALSGSVGHITPVDQQTQVKKEELKEEETFCGGTSNSVENVDEQRRGIKIKHIKKEESEDEDYLCTAIDWEMDDSQVQVFSCSWCLRSFTSQIYLQKHIRRCHNEEHERLLQSEELADKNHITTISSSIQESASVTLNSNTSNNQEQKEDYPCSQCRKRFTRQCNLQLHQRTHSGAKPYQCSECGKSFNTRKQLGTHLHSHRKPKSHQCSYCKKMFMYKSQLDLHRRSHTGDKPYQCLQCGRSFTQKHSVQQHQRVHL</sequence>
<evidence type="ECO:0000313" key="13">
    <source>
        <dbReference type="EMBL" id="KAF5891194.1"/>
    </source>
</evidence>
<dbReference type="FunFam" id="3.30.160.60:FF:001818">
    <property type="entry name" value="GDNF-inducible zinc finger protein 1 isoform X1"/>
    <property type="match status" value="1"/>
</dbReference>
<dbReference type="PROSITE" id="PS50157">
    <property type="entry name" value="ZINC_FINGER_C2H2_2"/>
    <property type="match status" value="5"/>
</dbReference>
<dbReference type="AlphaFoldDB" id="A0A8J4WS87"/>
<dbReference type="Proteomes" id="UP000727407">
    <property type="component" value="Unassembled WGS sequence"/>
</dbReference>
<evidence type="ECO:0000256" key="1">
    <source>
        <dbReference type="ARBA" id="ARBA00004123"/>
    </source>
</evidence>
<feature type="domain" description="C2H2-type" evidence="12">
    <location>
        <begin position="273"/>
        <end position="300"/>
    </location>
</feature>
<comment type="subcellular location">
    <subcellularLocation>
        <location evidence="1">Nucleus</location>
    </subcellularLocation>
</comment>
<dbReference type="PANTHER" id="PTHR23234">
    <property type="entry name" value="ZNF44 PROTEIN"/>
    <property type="match status" value="1"/>
</dbReference>
<dbReference type="InterPro" id="IPR036236">
    <property type="entry name" value="Znf_C2H2_sf"/>
</dbReference>
<feature type="domain" description="C2H2-type" evidence="12">
    <location>
        <begin position="217"/>
        <end position="244"/>
    </location>
</feature>
<organism evidence="13 14">
    <name type="scientific">Clarias magur</name>
    <name type="common">Asian catfish</name>
    <name type="synonym">Macropteronotus magur</name>
    <dbReference type="NCBI Taxonomy" id="1594786"/>
    <lineage>
        <taxon>Eukaryota</taxon>
        <taxon>Metazoa</taxon>
        <taxon>Chordata</taxon>
        <taxon>Craniata</taxon>
        <taxon>Vertebrata</taxon>
        <taxon>Euteleostomi</taxon>
        <taxon>Actinopterygii</taxon>
        <taxon>Neopterygii</taxon>
        <taxon>Teleostei</taxon>
        <taxon>Ostariophysi</taxon>
        <taxon>Siluriformes</taxon>
        <taxon>Clariidae</taxon>
        <taxon>Clarias</taxon>
    </lineage>
</organism>
<keyword evidence="10" id="KW-0539">Nucleus</keyword>
<evidence type="ECO:0000256" key="2">
    <source>
        <dbReference type="ARBA" id="ARBA00006991"/>
    </source>
</evidence>
<keyword evidence="14" id="KW-1185">Reference proteome</keyword>
<reference evidence="13" key="1">
    <citation type="submission" date="2020-07" db="EMBL/GenBank/DDBJ databases">
        <title>Clarias magur genome sequencing, assembly and annotation.</title>
        <authorList>
            <person name="Kushwaha B."/>
            <person name="Kumar R."/>
            <person name="Das P."/>
            <person name="Joshi C.G."/>
            <person name="Kumar D."/>
            <person name="Nagpure N.S."/>
            <person name="Pandey M."/>
            <person name="Agarwal S."/>
            <person name="Srivastava S."/>
            <person name="Singh M."/>
            <person name="Sahoo L."/>
            <person name="Jayasankar P."/>
            <person name="Meher P.K."/>
            <person name="Koringa P.G."/>
            <person name="Iquebal M.A."/>
            <person name="Das S.P."/>
            <person name="Bit A."/>
            <person name="Patnaik S."/>
            <person name="Patel N."/>
            <person name="Shah T.M."/>
            <person name="Hinsu A."/>
            <person name="Jena J.K."/>
        </authorList>
    </citation>
    <scope>NUCLEOTIDE SEQUENCE</scope>
    <source>
        <strain evidence="13">CIFAMagur01</strain>
        <tissue evidence="13">Testis</tissue>
    </source>
</reference>
<dbReference type="PROSITE" id="PS00028">
    <property type="entry name" value="ZINC_FINGER_C2H2_1"/>
    <property type="match status" value="5"/>
</dbReference>
<evidence type="ECO:0000256" key="3">
    <source>
        <dbReference type="ARBA" id="ARBA00022723"/>
    </source>
</evidence>
<accession>A0A8J4WS87</accession>
<gene>
    <name evidence="13" type="ORF">DAT39_019108</name>
</gene>
<comment type="caution">
    <text evidence="13">The sequence shown here is derived from an EMBL/GenBank/DDBJ whole genome shotgun (WGS) entry which is preliminary data.</text>
</comment>
<comment type="similarity">
    <text evidence="2">Belongs to the krueppel C2H2-type zinc-finger protein family.</text>
</comment>
<dbReference type="EMBL" id="QNUK01000607">
    <property type="protein sequence ID" value="KAF5891194.1"/>
    <property type="molecule type" value="Genomic_DNA"/>
</dbReference>
<dbReference type="FunFam" id="3.30.160.60:FF:001506">
    <property type="entry name" value="Zinc finger protein"/>
    <property type="match status" value="1"/>
</dbReference>
<feature type="non-terminal residue" evidence="13">
    <location>
        <position position="1"/>
    </location>
</feature>
<dbReference type="GO" id="GO:0008270">
    <property type="term" value="F:zinc ion binding"/>
    <property type="evidence" value="ECO:0007669"/>
    <property type="project" value="UniProtKB-KW"/>
</dbReference>
<dbReference type="InterPro" id="IPR050758">
    <property type="entry name" value="Znf_C2H2-type"/>
</dbReference>
<dbReference type="SMART" id="SM00355">
    <property type="entry name" value="ZnF_C2H2"/>
    <property type="match status" value="5"/>
</dbReference>
<keyword evidence="6" id="KW-0862">Zinc</keyword>
<evidence type="ECO:0000256" key="6">
    <source>
        <dbReference type="ARBA" id="ARBA00022833"/>
    </source>
</evidence>
<evidence type="ECO:0000313" key="14">
    <source>
        <dbReference type="Proteomes" id="UP000727407"/>
    </source>
</evidence>
<feature type="domain" description="C2H2-type" evidence="12">
    <location>
        <begin position="245"/>
        <end position="272"/>
    </location>
</feature>
<keyword evidence="7" id="KW-0805">Transcription regulation</keyword>
<protein>
    <submittedName>
        <fullName evidence="13">Zinc finger protein 32-like</fullName>
    </submittedName>
</protein>
<dbReference type="GO" id="GO:0005634">
    <property type="term" value="C:nucleus"/>
    <property type="evidence" value="ECO:0007669"/>
    <property type="project" value="UniProtKB-SubCell"/>
</dbReference>
<evidence type="ECO:0000256" key="7">
    <source>
        <dbReference type="ARBA" id="ARBA00023015"/>
    </source>
</evidence>
<proteinExistence type="inferred from homology"/>
<dbReference type="Gene3D" id="3.30.160.60">
    <property type="entry name" value="Classic Zinc Finger"/>
    <property type="match status" value="5"/>
</dbReference>
<dbReference type="PANTHER" id="PTHR23234:SF10">
    <property type="entry name" value="RIKEN CDNA 6720489N17 GENE-RELATED"/>
    <property type="match status" value="1"/>
</dbReference>
<keyword evidence="5 11" id="KW-0863">Zinc-finger</keyword>
<evidence type="ECO:0000256" key="4">
    <source>
        <dbReference type="ARBA" id="ARBA00022737"/>
    </source>
</evidence>
<evidence type="ECO:0000256" key="5">
    <source>
        <dbReference type="ARBA" id="ARBA00022771"/>
    </source>
</evidence>
<dbReference type="SUPFAM" id="SSF57667">
    <property type="entry name" value="beta-beta-alpha zinc fingers"/>
    <property type="match status" value="2"/>
</dbReference>
<dbReference type="Pfam" id="PF00096">
    <property type="entry name" value="zf-C2H2"/>
    <property type="match status" value="4"/>
</dbReference>
<evidence type="ECO:0000259" key="12">
    <source>
        <dbReference type="PROSITE" id="PS50157"/>
    </source>
</evidence>
<dbReference type="FunFam" id="3.30.160.60:FF:000065">
    <property type="entry name" value="B-cell CLL/lymphoma 6, member B"/>
    <property type="match status" value="1"/>
</dbReference>
<evidence type="ECO:0000256" key="8">
    <source>
        <dbReference type="ARBA" id="ARBA00023125"/>
    </source>
</evidence>
<evidence type="ECO:0000256" key="10">
    <source>
        <dbReference type="ARBA" id="ARBA00023242"/>
    </source>
</evidence>
<dbReference type="FunFam" id="3.30.160.60:FF:002343">
    <property type="entry name" value="Zinc finger protein 33A"/>
    <property type="match status" value="1"/>
</dbReference>
<evidence type="ECO:0000256" key="11">
    <source>
        <dbReference type="PROSITE-ProRule" id="PRU00042"/>
    </source>
</evidence>
<name>A0A8J4WS87_CLAMG</name>
<keyword evidence="9" id="KW-0804">Transcription</keyword>
<keyword evidence="4" id="KW-0677">Repeat</keyword>
<dbReference type="OrthoDB" id="8983524at2759"/>
<feature type="non-terminal residue" evidence="13">
    <location>
        <position position="324"/>
    </location>
</feature>